<evidence type="ECO:0000313" key="11">
    <source>
        <dbReference type="EMBL" id="SHJ26616.1"/>
    </source>
</evidence>
<proteinExistence type="predicted"/>
<dbReference type="RefSeq" id="WP_149679093.1">
    <property type="nucleotide sequence ID" value="NZ_FQZP01000036.1"/>
</dbReference>
<evidence type="ECO:0000256" key="7">
    <source>
        <dbReference type="ARBA" id="ARBA00022840"/>
    </source>
</evidence>
<sequence length="395" mass="44499">MMKQHPAEREGGTSITLRNGFVKDVSQSFTSLTGYMPEMVTGKTIEDLLVNDLKATVEKPELIKQSENLHCFIFNRWMKPEEVDISFTECGASGETIVSIHTADTYKDIERSLREKYEKLLEKEKAEKEELKKALKAKDEYFMFIAHELKTPLAIIHSAVQAIEYLCKNELSEKLRGFLQKIKQNTHKQLRLINNILDISRLNAGGLKINRQNIDIVDLAREITESVKLYAQQKNITLGFDAAMDSKIMAIDEDMFERMLLNLLSNAIKFTPAGGQVHVSISETHSGQKEYVWITVKDQGIGIPEDKQELVFECFGQADYTLARQTGGTGIGLSLVKKIVSAFGGEVFLESRIGEGSTFKIQLPVYVEQESKACEGMAGRNLSQFVAMEFSDYLS</sequence>
<dbReference type="Gene3D" id="1.10.287.130">
    <property type="match status" value="1"/>
</dbReference>
<dbReference type="FunFam" id="3.30.565.10:FF:000037">
    <property type="entry name" value="Hybrid sensor histidine kinase/response regulator"/>
    <property type="match status" value="1"/>
</dbReference>
<accession>A0A1M6HWL3</accession>
<organism evidence="11 12">
    <name type="scientific">Thermoclostridium caenicola</name>
    <dbReference type="NCBI Taxonomy" id="659425"/>
    <lineage>
        <taxon>Bacteria</taxon>
        <taxon>Bacillati</taxon>
        <taxon>Bacillota</taxon>
        <taxon>Clostridia</taxon>
        <taxon>Eubacteriales</taxon>
        <taxon>Oscillospiraceae</taxon>
        <taxon>Thermoclostridium</taxon>
    </lineage>
</organism>
<gene>
    <name evidence="11" type="ORF">SAMN05444373_103610</name>
</gene>
<evidence type="ECO:0000313" key="12">
    <source>
        <dbReference type="Proteomes" id="UP000324781"/>
    </source>
</evidence>
<reference evidence="11 12" key="1">
    <citation type="submission" date="2016-11" db="EMBL/GenBank/DDBJ databases">
        <authorList>
            <person name="Varghese N."/>
            <person name="Submissions S."/>
        </authorList>
    </citation>
    <scope>NUCLEOTIDE SEQUENCE [LARGE SCALE GENOMIC DNA]</scope>
    <source>
        <strain evidence="11 12">DSM 19027</strain>
    </source>
</reference>
<dbReference type="EMBL" id="FQZP01000036">
    <property type="protein sequence ID" value="SHJ26616.1"/>
    <property type="molecule type" value="Genomic_DNA"/>
</dbReference>
<dbReference type="InterPro" id="IPR000014">
    <property type="entry name" value="PAS"/>
</dbReference>
<dbReference type="EC" id="2.7.13.3" evidence="2"/>
<dbReference type="SMART" id="SM00388">
    <property type="entry name" value="HisKA"/>
    <property type="match status" value="1"/>
</dbReference>
<keyword evidence="8" id="KW-0902">Two-component regulatory system</keyword>
<evidence type="ECO:0000256" key="8">
    <source>
        <dbReference type="ARBA" id="ARBA00023012"/>
    </source>
</evidence>
<feature type="coiled-coil region" evidence="9">
    <location>
        <begin position="103"/>
        <end position="141"/>
    </location>
</feature>
<dbReference type="InterPro" id="IPR003661">
    <property type="entry name" value="HisK_dim/P_dom"/>
</dbReference>
<feature type="domain" description="Histidine kinase" evidence="10">
    <location>
        <begin position="144"/>
        <end position="367"/>
    </location>
</feature>
<comment type="catalytic activity">
    <reaction evidence="1">
        <text>ATP + protein L-histidine = ADP + protein N-phospho-L-histidine.</text>
        <dbReference type="EC" id="2.7.13.3"/>
    </reaction>
</comment>
<dbReference type="GO" id="GO:0005524">
    <property type="term" value="F:ATP binding"/>
    <property type="evidence" value="ECO:0007669"/>
    <property type="project" value="UniProtKB-KW"/>
</dbReference>
<keyword evidence="12" id="KW-1185">Reference proteome</keyword>
<evidence type="ECO:0000256" key="3">
    <source>
        <dbReference type="ARBA" id="ARBA00022553"/>
    </source>
</evidence>
<dbReference type="GO" id="GO:0000155">
    <property type="term" value="F:phosphorelay sensor kinase activity"/>
    <property type="evidence" value="ECO:0007669"/>
    <property type="project" value="InterPro"/>
</dbReference>
<dbReference type="NCBIfam" id="TIGR00229">
    <property type="entry name" value="sensory_box"/>
    <property type="match status" value="1"/>
</dbReference>
<evidence type="ECO:0000259" key="10">
    <source>
        <dbReference type="PROSITE" id="PS50109"/>
    </source>
</evidence>
<dbReference type="InterPro" id="IPR005467">
    <property type="entry name" value="His_kinase_dom"/>
</dbReference>
<keyword evidence="9" id="KW-0175">Coiled coil</keyword>
<dbReference type="InterPro" id="IPR050736">
    <property type="entry name" value="Sensor_HK_Regulatory"/>
</dbReference>
<dbReference type="CDD" id="cd16922">
    <property type="entry name" value="HATPase_EvgS-ArcB-TorS-like"/>
    <property type="match status" value="1"/>
</dbReference>
<keyword evidence="6" id="KW-0418">Kinase</keyword>
<dbReference type="OrthoDB" id="9813394at2"/>
<dbReference type="Proteomes" id="UP000324781">
    <property type="component" value="Unassembled WGS sequence"/>
</dbReference>
<keyword evidence="7" id="KW-0067">ATP-binding</keyword>
<dbReference type="AlphaFoldDB" id="A0A1M6HWL3"/>
<dbReference type="SMART" id="SM00387">
    <property type="entry name" value="HATPase_c"/>
    <property type="match status" value="1"/>
</dbReference>
<dbReference type="Pfam" id="PF00512">
    <property type="entry name" value="HisKA"/>
    <property type="match status" value="1"/>
</dbReference>
<dbReference type="PANTHER" id="PTHR43711">
    <property type="entry name" value="TWO-COMPONENT HISTIDINE KINASE"/>
    <property type="match status" value="1"/>
</dbReference>
<dbReference type="InterPro" id="IPR036890">
    <property type="entry name" value="HATPase_C_sf"/>
</dbReference>
<keyword evidence="3" id="KW-0597">Phosphoprotein</keyword>
<dbReference type="PROSITE" id="PS50109">
    <property type="entry name" value="HIS_KIN"/>
    <property type="match status" value="1"/>
</dbReference>
<dbReference type="InterPro" id="IPR036097">
    <property type="entry name" value="HisK_dim/P_sf"/>
</dbReference>
<keyword evidence="5" id="KW-0547">Nucleotide-binding</keyword>
<dbReference type="Pfam" id="PF02518">
    <property type="entry name" value="HATPase_c"/>
    <property type="match status" value="1"/>
</dbReference>
<dbReference type="PANTHER" id="PTHR43711:SF26">
    <property type="entry name" value="SENSOR HISTIDINE KINASE RCSC"/>
    <property type="match status" value="1"/>
</dbReference>
<dbReference type="Gene3D" id="3.30.565.10">
    <property type="entry name" value="Histidine kinase-like ATPase, C-terminal domain"/>
    <property type="match status" value="1"/>
</dbReference>
<evidence type="ECO:0000256" key="1">
    <source>
        <dbReference type="ARBA" id="ARBA00000085"/>
    </source>
</evidence>
<keyword evidence="4" id="KW-0808">Transferase</keyword>
<name>A0A1M6HWL3_9FIRM</name>
<evidence type="ECO:0000256" key="6">
    <source>
        <dbReference type="ARBA" id="ARBA00022777"/>
    </source>
</evidence>
<dbReference type="InterPro" id="IPR004358">
    <property type="entry name" value="Sig_transdc_His_kin-like_C"/>
</dbReference>
<evidence type="ECO:0000256" key="9">
    <source>
        <dbReference type="SAM" id="Coils"/>
    </source>
</evidence>
<dbReference type="SUPFAM" id="SSF55874">
    <property type="entry name" value="ATPase domain of HSP90 chaperone/DNA topoisomerase II/histidine kinase"/>
    <property type="match status" value="1"/>
</dbReference>
<dbReference type="InterPro" id="IPR003594">
    <property type="entry name" value="HATPase_dom"/>
</dbReference>
<dbReference type="PRINTS" id="PR00344">
    <property type="entry name" value="BCTRLSENSOR"/>
</dbReference>
<evidence type="ECO:0000256" key="4">
    <source>
        <dbReference type="ARBA" id="ARBA00022679"/>
    </source>
</evidence>
<protein>
    <recommendedName>
        <fullName evidence="2">histidine kinase</fullName>
        <ecNumber evidence="2">2.7.13.3</ecNumber>
    </recommendedName>
</protein>
<dbReference type="CDD" id="cd00082">
    <property type="entry name" value="HisKA"/>
    <property type="match status" value="1"/>
</dbReference>
<evidence type="ECO:0000256" key="5">
    <source>
        <dbReference type="ARBA" id="ARBA00022741"/>
    </source>
</evidence>
<dbReference type="SUPFAM" id="SSF47384">
    <property type="entry name" value="Homodimeric domain of signal transducing histidine kinase"/>
    <property type="match status" value="1"/>
</dbReference>
<evidence type="ECO:0000256" key="2">
    <source>
        <dbReference type="ARBA" id="ARBA00012438"/>
    </source>
</evidence>